<name>A0ABQ5Q8R7_9BACT</name>
<evidence type="ECO:0000256" key="5">
    <source>
        <dbReference type="ARBA" id="ARBA00023077"/>
    </source>
</evidence>
<dbReference type="PANTHER" id="PTHR30069">
    <property type="entry name" value="TONB-DEPENDENT OUTER MEMBRANE RECEPTOR"/>
    <property type="match status" value="1"/>
</dbReference>
<keyword evidence="4 8" id="KW-0812">Transmembrane</keyword>
<organism evidence="13 14">
    <name type="scientific">Geothrix rubra</name>
    <dbReference type="NCBI Taxonomy" id="2927977"/>
    <lineage>
        <taxon>Bacteria</taxon>
        <taxon>Pseudomonadati</taxon>
        <taxon>Acidobacteriota</taxon>
        <taxon>Holophagae</taxon>
        <taxon>Holophagales</taxon>
        <taxon>Holophagaceae</taxon>
        <taxon>Geothrix</taxon>
    </lineage>
</organism>
<evidence type="ECO:0000256" key="1">
    <source>
        <dbReference type="ARBA" id="ARBA00004571"/>
    </source>
</evidence>
<dbReference type="Gene3D" id="2.40.170.20">
    <property type="entry name" value="TonB-dependent receptor, beta-barrel domain"/>
    <property type="match status" value="1"/>
</dbReference>
<keyword evidence="13" id="KW-0675">Receptor</keyword>
<comment type="similarity">
    <text evidence="8 9">Belongs to the TonB-dependent receptor family.</text>
</comment>
<protein>
    <submittedName>
        <fullName evidence="13">Outer membrane copper receptor</fullName>
    </submittedName>
</protein>
<keyword evidence="3 8" id="KW-1134">Transmembrane beta strand</keyword>
<evidence type="ECO:0000256" key="6">
    <source>
        <dbReference type="ARBA" id="ARBA00023136"/>
    </source>
</evidence>
<accession>A0ABQ5Q8R7</accession>
<dbReference type="SUPFAM" id="SSF56935">
    <property type="entry name" value="Porins"/>
    <property type="match status" value="1"/>
</dbReference>
<dbReference type="PROSITE" id="PS52016">
    <property type="entry name" value="TONB_DEPENDENT_REC_3"/>
    <property type="match status" value="1"/>
</dbReference>
<feature type="domain" description="TonB-dependent receptor plug" evidence="12">
    <location>
        <begin position="59"/>
        <end position="152"/>
    </location>
</feature>
<dbReference type="CDD" id="cd01347">
    <property type="entry name" value="ligand_gated_channel"/>
    <property type="match status" value="1"/>
</dbReference>
<keyword evidence="2 8" id="KW-0813">Transport</keyword>
<dbReference type="InterPro" id="IPR012910">
    <property type="entry name" value="Plug_dom"/>
</dbReference>
<dbReference type="InterPro" id="IPR010100">
    <property type="entry name" value="TonB-dep_Cu_rcpt"/>
</dbReference>
<keyword evidence="10" id="KW-0732">Signal</keyword>
<keyword evidence="5 9" id="KW-0798">TonB box</keyword>
<proteinExistence type="inferred from homology"/>
<evidence type="ECO:0000259" key="11">
    <source>
        <dbReference type="Pfam" id="PF00593"/>
    </source>
</evidence>
<feature type="chain" id="PRO_5045905628" evidence="10">
    <location>
        <begin position="21"/>
        <end position="695"/>
    </location>
</feature>
<gene>
    <name evidence="13" type="ORF">GETHPA_20380</name>
</gene>
<feature type="domain" description="TonB-dependent receptor-like beta-barrel" evidence="11">
    <location>
        <begin position="206"/>
        <end position="653"/>
    </location>
</feature>
<dbReference type="NCBIfam" id="TIGR01778">
    <property type="entry name" value="TonB-copper"/>
    <property type="match status" value="1"/>
</dbReference>
<evidence type="ECO:0000256" key="3">
    <source>
        <dbReference type="ARBA" id="ARBA00022452"/>
    </source>
</evidence>
<reference evidence="13 14" key="1">
    <citation type="journal article" date="2023" name="Antonie Van Leeuwenhoek">
        <title>Mesoterricola silvestris gen. nov., sp. nov., Mesoterricola sediminis sp. nov., Geothrix oryzae sp. nov., Geothrix edaphica sp. nov., Geothrix rubra sp. nov., and Geothrix limicola sp. nov., six novel members of Acidobacteriota isolated from soils.</title>
        <authorList>
            <person name="Itoh H."/>
            <person name="Sugisawa Y."/>
            <person name="Mise K."/>
            <person name="Xu Z."/>
            <person name="Kuniyasu M."/>
            <person name="Ushijima N."/>
            <person name="Kawano K."/>
            <person name="Kobayashi E."/>
            <person name="Shiratori Y."/>
            <person name="Masuda Y."/>
            <person name="Senoo K."/>
        </authorList>
    </citation>
    <scope>NUCLEOTIDE SEQUENCE [LARGE SCALE GENOMIC DNA]</scope>
    <source>
        <strain evidence="13 14">Red803</strain>
    </source>
</reference>
<evidence type="ECO:0000256" key="7">
    <source>
        <dbReference type="ARBA" id="ARBA00023237"/>
    </source>
</evidence>
<dbReference type="InterPro" id="IPR037066">
    <property type="entry name" value="Plug_dom_sf"/>
</dbReference>
<evidence type="ECO:0000256" key="10">
    <source>
        <dbReference type="SAM" id="SignalP"/>
    </source>
</evidence>
<evidence type="ECO:0000256" key="2">
    <source>
        <dbReference type="ARBA" id="ARBA00022448"/>
    </source>
</evidence>
<evidence type="ECO:0000313" key="13">
    <source>
        <dbReference type="EMBL" id="GLH70505.1"/>
    </source>
</evidence>
<dbReference type="Pfam" id="PF07715">
    <property type="entry name" value="Plug"/>
    <property type="match status" value="1"/>
</dbReference>
<comment type="subcellular location">
    <subcellularLocation>
        <location evidence="1 8">Cell outer membrane</location>
        <topology evidence="1 8">Multi-pass membrane protein</topology>
    </subcellularLocation>
</comment>
<dbReference type="InterPro" id="IPR039426">
    <property type="entry name" value="TonB-dep_rcpt-like"/>
</dbReference>
<dbReference type="PANTHER" id="PTHR30069:SF49">
    <property type="entry name" value="OUTER MEMBRANE PROTEIN C"/>
    <property type="match status" value="1"/>
</dbReference>
<evidence type="ECO:0000256" key="8">
    <source>
        <dbReference type="PROSITE-ProRule" id="PRU01360"/>
    </source>
</evidence>
<comment type="caution">
    <text evidence="13">The sequence shown here is derived from an EMBL/GenBank/DDBJ whole genome shotgun (WGS) entry which is preliminary data.</text>
</comment>
<dbReference type="RefSeq" id="WP_285725526.1">
    <property type="nucleotide sequence ID" value="NZ_BSDD01000003.1"/>
</dbReference>
<dbReference type="InterPro" id="IPR000531">
    <property type="entry name" value="Beta-barrel_TonB"/>
</dbReference>
<dbReference type="Proteomes" id="UP001165089">
    <property type="component" value="Unassembled WGS sequence"/>
</dbReference>
<keyword evidence="7 8" id="KW-0998">Cell outer membrane</keyword>
<keyword evidence="14" id="KW-1185">Reference proteome</keyword>
<dbReference type="Pfam" id="PF00593">
    <property type="entry name" value="TonB_dep_Rec_b-barrel"/>
    <property type="match status" value="1"/>
</dbReference>
<feature type="signal peptide" evidence="10">
    <location>
        <begin position="1"/>
        <end position="20"/>
    </location>
</feature>
<dbReference type="EMBL" id="BSDD01000003">
    <property type="protein sequence ID" value="GLH70505.1"/>
    <property type="molecule type" value="Genomic_DNA"/>
</dbReference>
<evidence type="ECO:0000313" key="14">
    <source>
        <dbReference type="Proteomes" id="UP001165089"/>
    </source>
</evidence>
<dbReference type="Gene3D" id="2.170.130.10">
    <property type="entry name" value="TonB-dependent receptor, plug domain"/>
    <property type="match status" value="1"/>
</dbReference>
<sequence length="695" mass="74758">MTHPAFSRAALLLCALPRLAAGEAEGPTPEKARPVPSAVVEVAAPLPQEPLVTVTDPKAPRQPVPAHDGAEYLKTIPGFAVIRKGGTDGDPVLRGMAGSRLNLLVNGEQVLGGCGARMDPPTAYVFPESFDRITVIKGPQTVLYGPGNSAGTVLFERTSARLARPGWRGTASLLGGSWGRNDEVLDATGGTPEVYVRGAGTRSHLGDYRDGNGNAVHSGYTRWSAFGAAGWTPDDDTRLELSGSRSDGRAAYADRSMDGAKFLRENLGLTYDQRHLSPLLDRLEVQLYRNDVDHVMDNATLRTFTPTPMAPEPAAMNPGRTTEGGRVAATLRLAEATQVVLGGDVQANRHTFRMSLRQWSRPEETLPRLDDAFFRSIGLFGELTHAFTPADRLVAGFRADRWHAEDRRSQVQLTMMASAPDPTAGQRRDTTLESGFARYERDVADGAMTLYAGLGHAERFPDYWEAISKESLASVSAFGTRPERTTQLDLGLVKQTGALRASFSAFYGEVRDFILIQSNVPKPAMGGATRMATVARNVDATTWGGEAAATLAVTARLKAEGSLAYVHGSNDTDHRPLAQMPPLEARLGLTWDTGAWSVGGLLRAAARQDRVAVNQGNIVGQDLGPTGGFAVVSLNGGWRPRRGLLVTAGVDNLFNRAYAEHLSRNATTVPGFVLQSLRVNEPGRMAWLKLTLTFG</sequence>
<keyword evidence="6 8" id="KW-0472">Membrane</keyword>
<evidence type="ECO:0000256" key="4">
    <source>
        <dbReference type="ARBA" id="ARBA00022692"/>
    </source>
</evidence>
<dbReference type="InterPro" id="IPR036942">
    <property type="entry name" value="Beta-barrel_TonB_sf"/>
</dbReference>
<evidence type="ECO:0000259" key="12">
    <source>
        <dbReference type="Pfam" id="PF07715"/>
    </source>
</evidence>
<evidence type="ECO:0000256" key="9">
    <source>
        <dbReference type="RuleBase" id="RU003357"/>
    </source>
</evidence>